<keyword evidence="6" id="KW-0479">Metal-binding</keyword>
<dbReference type="AlphaFoldDB" id="A0A9N9IAT4"/>
<keyword evidence="3 7" id="KW-0812">Transmembrane</keyword>
<dbReference type="Proteomes" id="UP000789342">
    <property type="component" value="Unassembled WGS sequence"/>
</dbReference>
<feature type="non-terminal residue" evidence="8">
    <location>
        <position position="1"/>
    </location>
</feature>
<dbReference type="InterPro" id="IPR004254">
    <property type="entry name" value="AdipoR/HlyIII-related"/>
</dbReference>
<feature type="binding site" evidence="6">
    <location>
        <position position="88"/>
    </location>
    <ligand>
        <name>Zn(2+)</name>
        <dbReference type="ChEBI" id="CHEBI:29105"/>
    </ligand>
</feature>
<organism evidence="8 9">
    <name type="scientific">Acaulospora morrowiae</name>
    <dbReference type="NCBI Taxonomy" id="94023"/>
    <lineage>
        <taxon>Eukaryota</taxon>
        <taxon>Fungi</taxon>
        <taxon>Fungi incertae sedis</taxon>
        <taxon>Mucoromycota</taxon>
        <taxon>Glomeromycotina</taxon>
        <taxon>Glomeromycetes</taxon>
        <taxon>Diversisporales</taxon>
        <taxon>Acaulosporaceae</taxon>
        <taxon>Acaulospora</taxon>
    </lineage>
</organism>
<dbReference type="PANTHER" id="PTHR20855:SF52">
    <property type="entry name" value="ADIPONECTIN RECEPTOR PROTEIN"/>
    <property type="match status" value="1"/>
</dbReference>
<comment type="caution">
    <text evidence="8">The sequence shown here is derived from an EMBL/GenBank/DDBJ whole genome shotgun (WGS) entry which is preliminary data.</text>
</comment>
<dbReference type="GO" id="GO:0016020">
    <property type="term" value="C:membrane"/>
    <property type="evidence" value="ECO:0007669"/>
    <property type="project" value="UniProtKB-SubCell"/>
</dbReference>
<feature type="transmembrane region" description="Helical" evidence="7">
    <location>
        <begin position="140"/>
        <end position="166"/>
    </location>
</feature>
<keyword evidence="6" id="KW-0862">Zinc</keyword>
<evidence type="ECO:0000256" key="4">
    <source>
        <dbReference type="ARBA" id="ARBA00022989"/>
    </source>
</evidence>
<protein>
    <submittedName>
        <fullName evidence="8">7874_t:CDS:1</fullName>
    </submittedName>
</protein>
<dbReference type="Pfam" id="PF03006">
    <property type="entry name" value="HlyIII"/>
    <property type="match status" value="1"/>
</dbReference>
<evidence type="ECO:0000256" key="6">
    <source>
        <dbReference type="PIRSR" id="PIRSR604254-1"/>
    </source>
</evidence>
<dbReference type="EMBL" id="CAJVPV010024997">
    <property type="protein sequence ID" value="CAG8727844.1"/>
    <property type="molecule type" value="Genomic_DNA"/>
</dbReference>
<accession>A0A9N9IAT4</accession>
<evidence type="ECO:0000256" key="5">
    <source>
        <dbReference type="ARBA" id="ARBA00023136"/>
    </source>
</evidence>
<evidence type="ECO:0000256" key="1">
    <source>
        <dbReference type="ARBA" id="ARBA00004141"/>
    </source>
</evidence>
<feature type="transmembrane region" description="Helical" evidence="7">
    <location>
        <begin position="90"/>
        <end position="107"/>
    </location>
</feature>
<reference evidence="8" key="1">
    <citation type="submission" date="2021-06" db="EMBL/GenBank/DDBJ databases">
        <authorList>
            <person name="Kallberg Y."/>
            <person name="Tangrot J."/>
            <person name="Rosling A."/>
        </authorList>
    </citation>
    <scope>NUCLEOTIDE SEQUENCE</scope>
    <source>
        <strain evidence="8">CL551</strain>
    </source>
</reference>
<keyword evidence="9" id="KW-1185">Reference proteome</keyword>
<evidence type="ECO:0000313" key="8">
    <source>
        <dbReference type="EMBL" id="CAG8727844.1"/>
    </source>
</evidence>
<name>A0A9N9IAT4_9GLOM</name>
<feature type="binding site" evidence="6">
    <location>
        <position position="92"/>
    </location>
    <ligand>
        <name>Zn(2+)</name>
        <dbReference type="ChEBI" id="CHEBI:29105"/>
    </ligand>
</feature>
<comment type="similarity">
    <text evidence="2">Belongs to the ADIPOR family.</text>
</comment>
<feature type="non-terminal residue" evidence="8">
    <location>
        <position position="350"/>
    </location>
</feature>
<comment type="subcellular location">
    <subcellularLocation>
        <location evidence="1">Membrane</location>
        <topology evidence="1">Multi-pass membrane protein</topology>
    </subcellularLocation>
</comment>
<evidence type="ECO:0000256" key="2">
    <source>
        <dbReference type="ARBA" id="ARBA00007018"/>
    </source>
</evidence>
<keyword evidence="5 7" id="KW-0472">Membrane</keyword>
<keyword evidence="4 7" id="KW-1133">Transmembrane helix</keyword>
<feature type="transmembrane region" description="Helical" evidence="7">
    <location>
        <begin position="49"/>
        <end position="69"/>
    </location>
</feature>
<gene>
    <name evidence="8" type="ORF">AMORRO_LOCUS13785</name>
</gene>
<evidence type="ECO:0000256" key="7">
    <source>
        <dbReference type="SAM" id="Phobius"/>
    </source>
</evidence>
<dbReference type="GO" id="GO:0038023">
    <property type="term" value="F:signaling receptor activity"/>
    <property type="evidence" value="ECO:0007669"/>
    <property type="project" value="TreeGrafter"/>
</dbReference>
<sequence>VFVALDLRFRTPSYRIFRTRLFFALGGSAFLPVLHVMSIYGVALTYDVIALKWMMITALLYVFGAVVYGTRMPESLFPGSFDIWGSSHQIFHSFVLAATLTNYYGVMQTMSFWHEKNHECQLDIGFKYATQTGVEFMYKYFVSTIVFGVILILTIDCGPDLVMWIFSGMRNDFFARLKGVKREVDELESYLLKRARQEKNCAKELDQRMVTYEEVYIDQANISQNPSYIGDEDSNRSQEPTDTSNIFVGDLHEYQDYSNTSFASPSKKGDTFFSMSYKVGKGLRTSPFAMSLPAVENPHFEATCTQLSLVNKGEWPSPPRKEPCRYISNTNGAHLKLRLGHPEELCVRKT</sequence>
<dbReference type="GO" id="GO:0006882">
    <property type="term" value="P:intracellular zinc ion homeostasis"/>
    <property type="evidence" value="ECO:0007669"/>
    <property type="project" value="TreeGrafter"/>
</dbReference>
<feature type="transmembrane region" description="Helical" evidence="7">
    <location>
        <begin position="21"/>
        <end position="43"/>
    </location>
</feature>
<evidence type="ECO:0000256" key="3">
    <source>
        <dbReference type="ARBA" id="ARBA00022692"/>
    </source>
</evidence>
<dbReference type="OrthoDB" id="529367at2759"/>
<proteinExistence type="inferred from homology"/>
<dbReference type="GO" id="GO:0046872">
    <property type="term" value="F:metal ion binding"/>
    <property type="evidence" value="ECO:0007669"/>
    <property type="project" value="UniProtKB-KW"/>
</dbReference>
<evidence type="ECO:0000313" key="9">
    <source>
        <dbReference type="Proteomes" id="UP000789342"/>
    </source>
</evidence>
<dbReference type="PANTHER" id="PTHR20855">
    <property type="entry name" value="ADIPOR/PROGESTIN RECEPTOR-RELATED"/>
    <property type="match status" value="1"/>
</dbReference>